<keyword evidence="3 11" id="KW-0328">Glycosyltransferase</keyword>
<evidence type="ECO:0000313" key="14">
    <source>
        <dbReference type="Proteomes" id="UP000253940"/>
    </source>
</evidence>
<protein>
    <recommendedName>
        <fullName evidence="11">Biosynthetic peptidoglycan transglycosylase</fullName>
        <ecNumber evidence="11">2.4.99.28</ecNumber>
    </recommendedName>
    <alternativeName>
        <fullName evidence="11">Glycan polymerase</fullName>
    </alternativeName>
    <alternativeName>
        <fullName evidence="11">Peptidoglycan glycosyltransferase MtgA</fullName>
        <shortName evidence="11">PGT</shortName>
    </alternativeName>
</protein>
<evidence type="ECO:0000256" key="4">
    <source>
        <dbReference type="ARBA" id="ARBA00022679"/>
    </source>
</evidence>
<comment type="subcellular location">
    <subcellularLocation>
        <location evidence="11">Cell inner membrane</location>
        <topology evidence="11">Single-pass membrane protein</topology>
    </subcellularLocation>
</comment>
<dbReference type="UniPathway" id="UPA00219"/>
<keyword evidence="8 11" id="KW-1133">Transmembrane helix</keyword>
<feature type="domain" description="Glycosyl transferase family 51" evidence="12">
    <location>
        <begin position="52"/>
        <end position="218"/>
    </location>
</feature>
<keyword evidence="7 11" id="KW-0573">Peptidoglycan synthesis</keyword>
<keyword evidence="9 11" id="KW-0472">Membrane</keyword>
<evidence type="ECO:0000256" key="10">
    <source>
        <dbReference type="ARBA" id="ARBA00023316"/>
    </source>
</evidence>
<name>A0A345P649_9GAMM</name>
<dbReference type="GO" id="GO:0009252">
    <property type="term" value="P:peptidoglycan biosynthetic process"/>
    <property type="evidence" value="ECO:0007669"/>
    <property type="project" value="UniProtKB-UniRule"/>
</dbReference>
<dbReference type="Gene3D" id="1.10.3810.10">
    <property type="entry name" value="Biosynthetic peptidoglycan transglycosylase-like"/>
    <property type="match status" value="1"/>
</dbReference>
<keyword evidence="2 11" id="KW-0997">Cell inner membrane</keyword>
<dbReference type="GO" id="GO:0008360">
    <property type="term" value="P:regulation of cell shape"/>
    <property type="evidence" value="ECO:0007669"/>
    <property type="project" value="UniProtKB-KW"/>
</dbReference>
<dbReference type="PANTHER" id="PTHR30400">
    <property type="entry name" value="MONOFUNCTIONAL BIOSYNTHETIC PEPTIDOGLYCAN TRANSGLYCOSYLASE"/>
    <property type="match status" value="1"/>
</dbReference>
<keyword evidence="10 11" id="KW-0961">Cell wall biogenesis/degradation</keyword>
<dbReference type="EC" id="2.4.99.28" evidence="11"/>
<dbReference type="GO" id="GO:0008955">
    <property type="term" value="F:peptidoglycan glycosyltransferase activity"/>
    <property type="evidence" value="ECO:0007669"/>
    <property type="project" value="UniProtKB-UniRule"/>
</dbReference>
<evidence type="ECO:0000256" key="9">
    <source>
        <dbReference type="ARBA" id="ARBA00023136"/>
    </source>
</evidence>
<dbReference type="GO" id="GO:0071555">
    <property type="term" value="P:cell wall organization"/>
    <property type="evidence" value="ECO:0007669"/>
    <property type="project" value="UniProtKB-KW"/>
</dbReference>
<organism evidence="13 14">
    <name type="scientific">Aquirhabdus parva</name>
    <dbReference type="NCBI Taxonomy" id="2283318"/>
    <lineage>
        <taxon>Bacteria</taxon>
        <taxon>Pseudomonadati</taxon>
        <taxon>Pseudomonadota</taxon>
        <taxon>Gammaproteobacteria</taxon>
        <taxon>Moraxellales</taxon>
        <taxon>Moraxellaceae</taxon>
        <taxon>Aquirhabdus</taxon>
    </lineage>
</organism>
<evidence type="ECO:0000313" key="13">
    <source>
        <dbReference type="EMBL" id="AXI02758.1"/>
    </source>
</evidence>
<dbReference type="RefSeq" id="WP_114898868.1">
    <property type="nucleotide sequence ID" value="NZ_CP031222.1"/>
</dbReference>
<dbReference type="InterPro" id="IPR036950">
    <property type="entry name" value="PBP_transglycosylase"/>
</dbReference>
<evidence type="ECO:0000256" key="11">
    <source>
        <dbReference type="HAMAP-Rule" id="MF_00766"/>
    </source>
</evidence>
<dbReference type="HAMAP" id="MF_00766">
    <property type="entry name" value="PGT_MtgA"/>
    <property type="match status" value="1"/>
</dbReference>
<keyword evidence="6 11" id="KW-0133">Cell shape</keyword>
<reference evidence="13 14" key="1">
    <citation type="submission" date="2018-07" db="EMBL/GenBank/DDBJ databases">
        <title>Genome sequencing of Moraxellaceae gen. HYN0046.</title>
        <authorList>
            <person name="Kim M."/>
            <person name="Yi H."/>
        </authorList>
    </citation>
    <scope>NUCLEOTIDE SEQUENCE [LARGE SCALE GENOMIC DNA]</scope>
    <source>
        <strain evidence="13 14">HYN0046</strain>
    </source>
</reference>
<proteinExistence type="inferred from homology"/>
<evidence type="ECO:0000256" key="3">
    <source>
        <dbReference type="ARBA" id="ARBA00022676"/>
    </source>
</evidence>
<dbReference type="InterPro" id="IPR023346">
    <property type="entry name" value="Lysozyme-like_dom_sf"/>
</dbReference>
<dbReference type="Proteomes" id="UP000253940">
    <property type="component" value="Chromosome"/>
</dbReference>
<evidence type="ECO:0000256" key="8">
    <source>
        <dbReference type="ARBA" id="ARBA00022989"/>
    </source>
</evidence>
<accession>A0A345P649</accession>
<dbReference type="SUPFAM" id="SSF53955">
    <property type="entry name" value="Lysozyme-like"/>
    <property type="match status" value="1"/>
</dbReference>
<dbReference type="AlphaFoldDB" id="A0A345P649"/>
<dbReference type="NCBIfam" id="TIGR02070">
    <property type="entry name" value="mono_pep_trsgly"/>
    <property type="match status" value="1"/>
</dbReference>
<comment type="similarity">
    <text evidence="11">Belongs to the glycosyltransferase 51 family.</text>
</comment>
<dbReference type="InterPro" id="IPR011812">
    <property type="entry name" value="Pep_trsgly"/>
</dbReference>
<evidence type="ECO:0000256" key="5">
    <source>
        <dbReference type="ARBA" id="ARBA00022692"/>
    </source>
</evidence>
<dbReference type="GO" id="GO:0009274">
    <property type="term" value="C:peptidoglycan-based cell wall"/>
    <property type="evidence" value="ECO:0007669"/>
    <property type="project" value="InterPro"/>
</dbReference>
<keyword evidence="1 11" id="KW-1003">Cell membrane</keyword>
<dbReference type="EMBL" id="CP031222">
    <property type="protein sequence ID" value="AXI02758.1"/>
    <property type="molecule type" value="Genomic_DNA"/>
</dbReference>
<dbReference type="Pfam" id="PF00912">
    <property type="entry name" value="Transgly"/>
    <property type="match status" value="1"/>
</dbReference>
<evidence type="ECO:0000256" key="7">
    <source>
        <dbReference type="ARBA" id="ARBA00022984"/>
    </source>
</evidence>
<feature type="transmembrane region" description="Helical" evidence="11">
    <location>
        <begin position="9"/>
        <end position="30"/>
    </location>
</feature>
<sequence length="225" mass="26040">MKALLIRSLLVLVSLFLAVQLWVFACLLWWQHFPVHHSMFMRAYSWSSEGKPLDQQWVDDANISIHVKRALIAGEDAKFIYHHGFDWDGIRAALQKNDKKGHVVAGGSTISQQLAKNLFLTNQRSYIRKGEEAIITWMMERMWSKQRILEVYLNVIEFGRGIYGIEAAAQYYYGKSASQINAAEAAKLAGLVPNPVYYQVNPKDRKMLRRVGLIRRYMEYSRTPE</sequence>
<dbReference type="GO" id="GO:0005886">
    <property type="term" value="C:plasma membrane"/>
    <property type="evidence" value="ECO:0007669"/>
    <property type="project" value="UniProtKB-SubCell"/>
</dbReference>
<dbReference type="KEGG" id="mbah:HYN46_07875"/>
<evidence type="ECO:0000256" key="2">
    <source>
        <dbReference type="ARBA" id="ARBA00022519"/>
    </source>
</evidence>
<keyword evidence="4 11" id="KW-0808">Transferase</keyword>
<dbReference type="PANTHER" id="PTHR30400:SF0">
    <property type="entry name" value="BIOSYNTHETIC PEPTIDOGLYCAN TRANSGLYCOSYLASE"/>
    <property type="match status" value="1"/>
</dbReference>
<dbReference type="GO" id="GO:0016763">
    <property type="term" value="F:pentosyltransferase activity"/>
    <property type="evidence" value="ECO:0007669"/>
    <property type="project" value="InterPro"/>
</dbReference>
<comment type="catalytic activity">
    <reaction evidence="11">
        <text>[GlcNAc-(1-&gt;4)-Mur2Ac(oyl-L-Ala-gamma-D-Glu-L-Lys-D-Ala-D-Ala)](n)-di-trans,octa-cis-undecaprenyl diphosphate + beta-D-GlcNAc-(1-&gt;4)-Mur2Ac(oyl-L-Ala-gamma-D-Glu-L-Lys-D-Ala-D-Ala)-di-trans,octa-cis-undecaprenyl diphosphate = [GlcNAc-(1-&gt;4)-Mur2Ac(oyl-L-Ala-gamma-D-Glu-L-Lys-D-Ala-D-Ala)](n+1)-di-trans,octa-cis-undecaprenyl diphosphate + di-trans,octa-cis-undecaprenyl diphosphate + H(+)</text>
        <dbReference type="Rhea" id="RHEA:23708"/>
        <dbReference type="Rhea" id="RHEA-COMP:9602"/>
        <dbReference type="Rhea" id="RHEA-COMP:9603"/>
        <dbReference type="ChEBI" id="CHEBI:15378"/>
        <dbReference type="ChEBI" id="CHEBI:58405"/>
        <dbReference type="ChEBI" id="CHEBI:60033"/>
        <dbReference type="ChEBI" id="CHEBI:78435"/>
        <dbReference type="EC" id="2.4.99.28"/>
    </reaction>
</comment>
<gene>
    <name evidence="11 13" type="primary">mtgA</name>
    <name evidence="13" type="ORF">HYN46_07875</name>
</gene>
<comment type="pathway">
    <text evidence="11">Cell wall biogenesis; peptidoglycan biosynthesis.</text>
</comment>
<evidence type="ECO:0000259" key="12">
    <source>
        <dbReference type="Pfam" id="PF00912"/>
    </source>
</evidence>
<evidence type="ECO:0000256" key="6">
    <source>
        <dbReference type="ARBA" id="ARBA00022960"/>
    </source>
</evidence>
<keyword evidence="14" id="KW-1185">Reference proteome</keyword>
<evidence type="ECO:0000256" key="1">
    <source>
        <dbReference type="ARBA" id="ARBA00022475"/>
    </source>
</evidence>
<keyword evidence="5 11" id="KW-0812">Transmembrane</keyword>
<dbReference type="PROSITE" id="PS51257">
    <property type="entry name" value="PROKAR_LIPOPROTEIN"/>
    <property type="match status" value="1"/>
</dbReference>
<dbReference type="OrthoDB" id="9766909at2"/>
<comment type="function">
    <text evidence="11">Peptidoglycan polymerase that catalyzes glycan chain elongation from lipid-linked precursors.</text>
</comment>
<dbReference type="InterPro" id="IPR001264">
    <property type="entry name" value="Glyco_trans_51"/>
</dbReference>